<keyword evidence="1" id="KW-0732">Signal</keyword>
<reference evidence="3" key="1">
    <citation type="submission" date="2022-01" db="EMBL/GenBank/DDBJ databases">
        <authorList>
            <person name="Jo J.-H."/>
            <person name="Im W.-T."/>
        </authorList>
    </citation>
    <scope>NUCLEOTIDE SEQUENCE</scope>
    <source>
        <strain evidence="3">I2-34</strain>
    </source>
</reference>
<dbReference type="EMBL" id="JAKLTQ010000023">
    <property type="protein sequence ID" value="MCG2624335.1"/>
    <property type="molecule type" value="Genomic_DNA"/>
</dbReference>
<proteinExistence type="predicted"/>
<evidence type="ECO:0000313" key="3">
    <source>
        <dbReference type="EMBL" id="MCG2624335.1"/>
    </source>
</evidence>
<dbReference type="RefSeq" id="WP_237826110.1">
    <property type="nucleotide sequence ID" value="NZ_JAKLTQ010000023.1"/>
</dbReference>
<keyword evidence="4" id="KW-1185">Reference proteome</keyword>
<dbReference type="Pfam" id="PF13827">
    <property type="entry name" value="DUF4189"/>
    <property type="match status" value="1"/>
</dbReference>
<protein>
    <submittedName>
        <fullName evidence="3">DUF4189 domain-containing protein</fullName>
    </submittedName>
</protein>
<sequence length="142" mass="15311">MKTRNRPRLALAALLLTAPLTTVGLAASAAPVPQANRYVSMAFSLSTQDWYGAWSSDAEKAKWGALDRCNLYQSNGAYDCVSAGVALNQYLAVALSKPYRGWGSAAARYASLAGEAALKGCKYDPEDAKYCRIVFNKHSSEH</sequence>
<name>A0ABS9LCD4_9MICC</name>
<evidence type="ECO:0000256" key="1">
    <source>
        <dbReference type="SAM" id="SignalP"/>
    </source>
</evidence>
<feature type="domain" description="DUF4189" evidence="2">
    <location>
        <begin position="38"/>
        <end position="135"/>
    </location>
</feature>
<feature type="signal peptide" evidence="1">
    <location>
        <begin position="1"/>
        <end position="29"/>
    </location>
</feature>
<organism evidence="3 4">
    <name type="scientific">Arthrobacter hankyongi</name>
    <dbReference type="NCBI Taxonomy" id="2904801"/>
    <lineage>
        <taxon>Bacteria</taxon>
        <taxon>Bacillati</taxon>
        <taxon>Actinomycetota</taxon>
        <taxon>Actinomycetes</taxon>
        <taxon>Micrococcales</taxon>
        <taxon>Micrococcaceae</taxon>
        <taxon>Arthrobacter</taxon>
    </lineage>
</organism>
<accession>A0ABS9LCD4</accession>
<comment type="caution">
    <text evidence="3">The sequence shown here is derived from an EMBL/GenBank/DDBJ whole genome shotgun (WGS) entry which is preliminary data.</text>
</comment>
<evidence type="ECO:0000313" key="4">
    <source>
        <dbReference type="Proteomes" id="UP001165368"/>
    </source>
</evidence>
<dbReference type="Proteomes" id="UP001165368">
    <property type="component" value="Unassembled WGS sequence"/>
</dbReference>
<gene>
    <name evidence="3" type="ORF">LVY72_20805</name>
</gene>
<feature type="chain" id="PRO_5047096021" evidence="1">
    <location>
        <begin position="30"/>
        <end position="142"/>
    </location>
</feature>
<dbReference type="InterPro" id="IPR025240">
    <property type="entry name" value="DUF4189"/>
</dbReference>
<evidence type="ECO:0000259" key="2">
    <source>
        <dbReference type="Pfam" id="PF13827"/>
    </source>
</evidence>